<dbReference type="PROSITE" id="PS51257">
    <property type="entry name" value="PROKAR_LIPOPROTEIN"/>
    <property type="match status" value="1"/>
</dbReference>
<feature type="chain" id="PRO_5046625208" description="DUF4136 domain-containing protein" evidence="1">
    <location>
        <begin position="23"/>
        <end position="185"/>
    </location>
</feature>
<accession>A0ABT2YPC5</accession>
<keyword evidence="3" id="KW-1185">Reference proteome</keyword>
<dbReference type="RefSeq" id="WP_263529104.1">
    <property type="nucleotide sequence ID" value="NZ_JAOVZB010000001.1"/>
</dbReference>
<organism evidence="2 3">
    <name type="scientific">Marinomonas sargassi</name>
    <dbReference type="NCBI Taxonomy" id="2984494"/>
    <lineage>
        <taxon>Bacteria</taxon>
        <taxon>Pseudomonadati</taxon>
        <taxon>Pseudomonadota</taxon>
        <taxon>Gammaproteobacteria</taxon>
        <taxon>Oceanospirillales</taxon>
        <taxon>Oceanospirillaceae</taxon>
        <taxon>Marinomonas</taxon>
    </lineage>
</organism>
<evidence type="ECO:0008006" key="4">
    <source>
        <dbReference type="Google" id="ProtNLM"/>
    </source>
</evidence>
<proteinExistence type="predicted"/>
<comment type="caution">
    <text evidence="2">The sequence shown here is derived from an EMBL/GenBank/DDBJ whole genome shotgun (WGS) entry which is preliminary data.</text>
</comment>
<evidence type="ECO:0000313" key="3">
    <source>
        <dbReference type="Proteomes" id="UP001209713"/>
    </source>
</evidence>
<protein>
    <recommendedName>
        <fullName evidence="4">DUF4136 domain-containing protein</fullName>
    </recommendedName>
</protein>
<sequence length="185" mass="20408">MNKVVWKLIGIVVAVLTMVGCATQSSNQNAYSAPKLNTTEFFYLNSISLVTEQFVTPDIEYHSESEIEEKVSAGVRQSLSSAGLLSEDTSMTTLDVDVVYQKRFVGDKTPITSDSLAYPMFDYTITVQNGAKEVSTISRKGLTYSGDFTMNLKVAGGRLRKKSDEEVFIKALVDSISETIQSFKK</sequence>
<gene>
    <name evidence="2" type="ORF">OFY17_02420</name>
</gene>
<keyword evidence="1" id="KW-0732">Signal</keyword>
<dbReference type="EMBL" id="JAOVZB010000001">
    <property type="protein sequence ID" value="MCV2401730.1"/>
    <property type="molecule type" value="Genomic_DNA"/>
</dbReference>
<dbReference type="Proteomes" id="UP001209713">
    <property type="component" value="Unassembled WGS sequence"/>
</dbReference>
<reference evidence="2 3" key="1">
    <citation type="submission" date="2022-10" db="EMBL/GenBank/DDBJ databases">
        <title>Marinomonas transparenta sp. nov. and Marinomonas sargassi sp. nov., isolated from marine alga (Sargassum natans (L.) Gaillon).</title>
        <authorList>
            <person name="Wang Y."/>
        </authorList>
    </citation>
    <scope>NUCLEOTIDE SEQUENCE [LARGE SCALE GENOMIC DNA]</scope>
    <source>
        <strain evidence="2 3">C2222</strain>
    </source>
</reference>
<feature type="signal peptide" evidence="1">
    <location>
        <begin position="1"/>
        <end position="22"/>
    </location>
</feature>
<evidence type="ECO:0000256" key="1">
    <source>
        <dbReference type="SAM" id="SignalP"/>
    </source>
</evidence>
<evidence type="ECO:0000313" key="2">
    <source>
        <dbReference type="EMBL" id="MCV2401730.1"/>
    </source>
</evidence>
<name>A0ABT2YPC5_9GAMM</name>